<dbReference type="Gene3D" id="3.40.720.10">
    <property type="entry name" value="Alkaline Phosphatase, subunit A"/>
    <property type="match status" value="1"/>
</dbReference>
<proteinExistence type="predicted"/>
<accession>A0ABQ6H1N3</accession>
<organism evidence="1 2">
    <name type="scientific">Thalassotalea eurytherma</name>
    <dbReference type="NCBI Taxonomy" id="1144278"/>
    <lineage>
        <taxon>Bacteria</taxon>
        <taxon>Pseudomonadati</taxon>
        <taxon>Pseudomonadota</taxon>
        <taxon>Gammaproteobacteria</taxon>
        <taxon>Alteromonadales</taxon>
        <taxon>Colwelliaceae</taxon>
        <taxon>Thalassotalea</taxon>
    </lineage>
</organism>
<dbReference type="RefSeq" id="WP_284207462.1">
    <property type="nucleotide sequence ID" value="NZ_BSSU01000007.1"/>
</dbReference>
<evidence type="ECO:0000313" key="2">
    <source>
        <dbReference type="Proteomes" id="UP001157133"/>
    </source>
</evidence>
<sequence length="443" mass="51335">MKKLLTLEFNELCPDLVDRFIQQGQLPNFAKLKQQSELRETITDATGDDLNPWIQWVDVHTGKNRDEHGIYRLNEIKKYKGTFTWDELTKQGIKSWVCGSMNASYSEKFSGRFLPDPWTQDVAPFPSGEMNTFYNFVSQSVQGHSQAANVSSKAFLKSILKQGVSLSTFCKLTKQVISEKFKAELSWKRAMMLDWVQFDIFKHYFRKEQPQYCTFFSNAVAHYQHHYWRDFDPQAFGLTSADIDADKADAILLAYKNTDKLLGEFLNLVGDDTAIIFVTALSQEPYTESERFYYHINSEKAFYDTFDIPSDVKYRAVMAEQFHLHANSPEQAKEIEAHLNSFELDSNEYFHVGTNKLFLVSVKENVVHVQCRCTKEVKAEAEFSSGEQRYTFQQHFYKMNETKAGGHNPRGIYWFKKPGGKQQLLEDVPPAQVHEDTLAYFNQ</sequence>
<evidence type="ECO:0008006" key="3">
    <source>
        <dbReference type="Google" id="ProtNLM"/>
    </source>
</evidence>
<protein>
    <recommendedName>
        <fullName evidence="3">Alkaline phosphatase family protein</fullName>
    </recommendedName>
</protein>
<comment type="caution">
    <text evidence="1">The sequence shown here is derived from an EMBL/GenBank/DDBJ whole genome shotgun (WGS) entry which is preliminary data.</text>
</comment>
<keyword evidence="2" id="KW-1185">Reference proteome</keyword>
<dbReference type="EMBL" id="BSSU01000007">
    <property type="protein sequence ID" value="GLX82108.1"/>
    <property type="molecule type" value="Genomic_DNA"/>
</dbReference>
<gene>
    <name evidence="1" type="ORF">theurythT_15600</name>
</gene>
<name>A0ABQ6H1N3_9GAMM</name>
<dbReference type="SUPFAM" id="SSF53649">
    <property type="entry name" value="Alkaline phosphatase-like"/>
    <property type="match status" value="1"/>
</dbReference>
<reference evidence="1 2" key="1">
    <citation type="submission" date="2023-03" db="EMBL/GenBank/DDBJ databases">
        <title>Draft genome sequence of Thalassotalea eurytherma JCM 18482T.</title>
        <authorList>
            <person name="Sawabe T."/>
        </authorList>
    </citation>
    <scope>NUCLEOTIDE SEQUENCE [LARGE SCALE GENOMIC DNA]</scope>
    <source>
        <strain evidence="1 2">JCM 18482</strain>
    </source>
</reference>
<dbReference type="Proteomes" id="UP001157133">
    <property type="component" value="Unassembled WGS sequence"/>
</dbReference>
<evidence type="ECO:0000313" key="1">
    <source>
        <dbReference type="EMBL" id="GLX82108.1"/>
    </source>
</evidence>
<dbReference type="InterPro" id="IPR017850">
    <property type="entry name" value="Alkaline_phosphatase_core_sf"/>
</dbReference>